<evidence type="ECO:0000313" key="2">
    <source>
        <dbReference type="Proteomes" id="UP001054837"/>
    </source>
</evidence>
<protein>
    <submittedName>
        <fullName evidence="1">Uncharacterized protein</fullName>
    </submittedName>
</protein>
<evidence type="ECO:0000313" key="1">
    <source>
        <dbReference type="EMBL" id="GIY49932.1"/>
    </source>
</evidence>
<reference evidence="1 2" key="1">
    <citation type="submission" date="2021-06" db="EMBL/GenBank/DDBJ databases">
        <title>Caerostris darwini draft genome.</title>
        <authorList>
            <person name="Kono N."/>
            <person name="Arakawa K."/>
        </authorList>
    </citation>
    <scope>NUCLEOTIDE SEQUENCE [LARGE SCALE GENOMIC DNA]</scope>
</reference>
<accession>A0AAV4TYB1</accession>
<comment type="caution">
    <text evidence="1">The sequence shown here is derived from an EMBL/GenBank/DDBJ whole genome shotgun (WGS) entry which is preliminary data.</text>
</comment>
<name>A0AAV4TYB1_9ARAC</name>
<organism evidence="1 2">
    <name type="scientific">Caerostris darwini</name>
    <dbReference type="NCBI Taxonomy" id="1538125"/>
    <lineage>
        <taxon>Eukaryota</taxon>
        <taxon>Metazoa</taxon>
        <taxon>Ecdysozoa</taxon>
        <taxon>Arthropoda</taxon>
        <taxon>Chelicerata</taxon>
        <taxon>Arachnida</taxon>
        <taxon>Araneae</taxon>
        <taxon>Araneomorphae</taxon>
        <taxon>Entelegynae</taxon>
        <taxon>Araneoidea</taxon>
        <taxon>Araneidae</taxon>
        <taxon>Caerostris</taxon>
    </lineage>
</organism>
<proteinExistence type="predicted"/>
<dbReference type="EMBL" id="BPLQ01010320">
    <property type="protein sequence ID" value="GIY49932.1"/>
    <property type="molecule type" value="Genomic_DNA"/>
</dbReference>
<dbReference type="Proteomes" id="UP001054837">
    <property type="component" value="Unassembled WGS sequence"/>
</dbReference>
<keyword evidence="2" id="KW-1185">Reference proteome</keyword>
<dbReference type="AlphaFoldDB" id="A0AAV4TYB1"/>
<gene>
    <name evidence="1" type="ORF">CDAR_183801</name>
</gene>
<sequence>MCSLPQIVFYNYCADPRKRRFWDRHDLTIQLDENFFRDEKCYFPSAAAKNKLNKRFRSDPLPNISLAEIKREKLIDSQVEDIQSQKLFRAASILAQKLKNHFIATRRQRSDFVARAFPSK</sequence>